<dbReference type="PANTHER" id="PTHR38008:SF2">
    <property type="entry name" value="HEMOLYSIN"/>
    <property type="match status" value="1"/>
</dbReference>
<dbReference type="EMBL" id="RAQO01000008">
    <property type="protein sequence ID" value="RKF15950.1"/>
    <property type="molecule type" value="Genomic_DNA"/>
</dbReference>
<dbReference type="PROSITE" id="PS51257">
    <property type="entry name" value="PROKAR_LIPOPROTEIN"/>
    <property type="match status" value="1"/>
</dbReference>
<protein>
    <submittedName>
        <fullName evidence="2">DUF333 domain-containing protein</fullName>
    </submittedName>
</protein>
<accession>A0A420E930</accession>
<feature type="signal peptide" evidence="1">
    <location>
        <begin position="1"/>
        <end position="22"/>
    </location>
</feature>
<dbReference type="Proteomes" id="UP000286482">
    <property type="component" value="Unassembled WGS sequence"/>
</dbReference>
<keyword evidence="3" id="KW-1185">Reference proteome</keyword>
<reference evidence="2 3" key="1">
    <citation type="submission" date="2018-09" db="EMBL/GenBank/DDBJ databases">
        <authorList>
            <person name="Wang Z."/>
        </authorList>
    </citation>
    <scope>NUCLEOTIDE SEQUENCE [LARGE SCALE GENOMIC DNA]</scope>
    <source>
        <strain evidence="2 3">ALS 81</strain>
    </source>
</reference>
<name>A0A420E930_9ALTE</name>
<sequence length="86" mass="9459">MTNSIKTAIIACSTLLVLSACTQRVSNSEQRQQASNPASEYCIEQGGTTQMFEEAGKQVGYCNLPDGRMVDQWELYYREVGGQGES</sequence>
<evidence type="ECO:0000313" key="2">
    <source>
        <dbReference type="EMBL" id="RKF15950.1"/>
    </source>
</evidence>
<dbReference type="AlphaFoldDB" id="A0A420E930"/>
<dbReference type="PANTHER" id="PTHR38008">
    <property type="entry name" value="HEMOLYSIN-RELATED"/>
    <property type="match status" value="1"/>
</dbReference>
<comment type="caution">
    <text evidence="2">The sequence shown here is derived from an EMBL/GenBank/DDBJ whole genome shotgun (WGS) entry which is preliminary data.</text>
</comment>
<gene>
    <name evidence="2" type="ORF">DBZ36_15285</name>
</gene>
<proteinExistence type="predicted"/>
<organism evidence="2 3">
    <name type="scientific">Alginatibacterium sediminis</name>
    <dbReference type="NCBI Taxonomy" id="2164068"/>
    <lineage>
        <taxon>Bacteria</taxon>
        <taxon>Pseudomonadati</taxon>
        <taxon>Pseudomonadota</taxon>
        <taxon>Gammaproteobacteria</taxon>
        <taxon>Alteromonadales</taxon>
        <taxon>Alteromonadaceae</taxon>
        <taxon>Alginatibacterium</taxon>
    </lineage>
</organism>
<dbReference type="RefSeq" id="WP_120356035.1">
    <property type="nucleotide sequence ID" value="NZ_RAQO01000008.1"/>
</dbReference>
<dbReference type="Pfam" id="PF03891">
    <property type="entry name" value="DUF333"/>
    <property type="match status" value="1"/>
</dbReference>
<keyword evidence="1" id="KW-0732">Signal</keyword>
<evidence type="ECO:0000313" key="3">
    <source>
        <dbReference type="Proteomes" id="UP000286482"/>
    </source>
</evidence>
<dbReference type="InterPro" id="IPR005590">
    <property type="entry name" value="DUF333"/>
</dbReference>
<dbReference type="OrthoDB" id="148878at2"/>
<evidence type="ECO:0000256" key="1">
    <source>
        <dbReference type="SAM" id="SignalP"/>
    </source>
</evidence>
<feature type="chain" id="PRO_5019390486" evidence="1">
    <location>
        <begin position="23"/>
        <end position="86"/>
    </location>
</feature>